<feature type="region of interest" description="Disordered" evidence="1">
    <location>
        <begin position="83"/>
        <end position="179"/>
    </location>
</feature>
<protein>
    <recommendedName>
        <fullName evidence="4">Small EDRK-rich factor-like N-terminal domain-containing protein</fullName>
    </recommendedName>
</protein>
<reference evidence="2 3" key="1">
    <citation type="submission" date="2022-01" db="EMBL/GenBank/DDBJ databases">
        <authorList>
            <person name="Xiong W."/>
            <person name="Schranz E."/>
        </authorList>
    </citation>
    <scope>NUCLEOTIDE SEQUENCE [LARGE SCALE GENOMIC DNA]</scope>
</reference>
<dbReference type="Proteomes" id="UP001157418">
    <property type="component" value="Unassembled WGS sequence"/>
</dbReference>
<keyword evidence="3" id="KW-1185">Reference proteome</keyword>
<name>A0AAU9NA91_9ASTR</name>
<feature type="region of interest" description="Disordered" evidence="1">
    <location>
        <begin position="1"/>
        <end position="33"/>
    </location>
</feature>
<feature type="compositionally biased region" description="Basic residues" evidence="1">
    <location>
        <begin position="1"/>
        <end position="13"/>
    </location>
</feature>
<proteinExistence type="predicted"/>
<feature type="compositionally biased region" description="Low complexity" evidence="1">
    <location>
        <begin position="139"/>
        <end position="157"/>
    </location>
</feature>
<dbReference type="Gene3D" id="1.25.40.1010">
    <property type="match status" value="1"/>
</dbReference>
<dbReference type="AlphaFoldDB" id="A0AAU9NA91"/>
<feature type="compositionally biased region" description="Basic and acidic residues" evidence="1">
    <location>
        <begin position="14"/>
        <end position="30"/>
    </location>
</feature>
<feature type="compositionally biased region" description="Polar residues" evidence="1">
    <location>
        <begin position="125"/>
        <end position="138"/>
    </location>
</feature>
<evidence type="ECO:0008006" key="4">
    <source>
        <dbReference type="Google" id="ProtNLM"/>
    </source>
</evidence>
<dbReference type="EMBL" id="CAKMRJ010003334">
    <property type="protein sequence ID" value="CAH1431595.1"/>
    <property type="molecule type" value="Genomic_DNA"/>
</dbReference>
<comment type="caution">
    <text evidence="2">The sequence shown here is derived from an EMBL/GenBank/DDBJ whole genome shotgun (WGS) entry which is preliminary data.</text>
</comment>
<sequence length="179" mass="19998">MPASQKKKLRQKQRKAEARAKKEAEVKNEEANVGVSKYGKRNVKTVDPDPNGEKLLQMLGMCHIFILHHKILYFIQQKDENNKALSSKKIPEASTDGGVAKDQNAPNVTKVKTQKMTTKIKNHLVNRTQAQNQNHLADSSTRTPSRNPSSSGESDSSIDSRRYEVKKNEGGGNNNMNSQ</sequence>
<organism evidence="2 3">
    <name type="scientific">Lactuca virosa</name>
    <dbReference type="NCBI Taxonomy" id="75947"/>
    <lineage>
        <taxon>Eukaryota</taxon>
        <taxon>Viridiplantae</taxon>
        <taxon>Streptophyta</taxon>
        <taxon>Embryophyta</taxon>
        <taxon>Tracheophyta</taxon>
        <taxon>Spermatophyta</taxon>
        <taxon>Magnoliopsida</taxon>
        <taxon>eudicotyledons</taxon>
        <taxon>Gunneridae</taxon>
        <taxon>Pentapetalae</taxon>
        <taxon>asterids</taxon>
        <taxon>campanulids</taxon>
        <taxon>Asterales</taxon>
        <taxon>Asteraceae</taxon>
        <taxon>Cichorioideae</taxon>
        <taxon>Cichorieae</taxon>
        <taxon>Lactucinae</taxon>
        <taxon>Lactuca</taxon>
    </lineage>
</organism>
<evidence type="ECO:0000313" key="3">
    <source>
        <dbReference type="Proteomes" id="UP001157418"/>
    </source>
</evidence>
<evidence type="ECO:0000313" key="2">
    <source>
        <dbReference type="EMBL" id="CAH1431595.1"/>
    </source>
</evidence>
<accession>A0AAU9NA91</accession>
<evidence type="ECO:0000256" key="1">
    <source>
        <dbReference type="SAM" id="MobiDB-lite"/>
    </source>
</evidence>
<gene>
    <name evidence="2" type="ORF">LVIROSA_LOCUS18306</name>
</gene>
<feature type="compositionally biased region" description="Basic and acidic residues" evidence="1">
    <location>
        <begin position="158"/>
        <end position="169"/>
    </location>
</feature>